<dbReference type="AlphaFoldDB" id="A0A7T4PFG3"/>
<accession>A0A7T4PFG3</accession>
<feature type="transmembrane region" description="Helical" evidence="2">
    <location>
        <begin position="82"/>
        <end position="104"/>
    </location>
</feature>
<dbReference type="EMBL" id="CP065959">
    <property type="protein sequence ID" value="QQC89288.1"/>
    <property type="molecule type" value="Genomic_DNA"/>
</dbReference>
<name>A0A7T4PFG3_9ACTN</name>
<evidence type="ECO:0000313" key="3">
    <source>
        <dbReference type="EMBL" id="QQC89288.1"/>
    </source>
</evidence>
<feature type="compositionally biased region" description="Basic and acidic residues" evidence="1">
    <location>
        <begin position="209"/>
        <end position="221"/>
    </location>
</feature>
<evidence type="ECO:0000256" key="1">
    <source>
        <dbReference type="SAM" id="MobiDB-lite"/>
    </source>
</evidence>
<feature type="region of interest" description="Disordered" evidence="1">
    <location>
        <begin position="179"/>
        <end position="221"/>
    </location>
</feature>
<organism evidence="3 4">
    <name type="scientific">Streptomyces alfalfae</name>
    <dbReference type="NCBI Taxonomy" id="1642299"/>
    <lineage>
        <taxon>Bacteria</taxon>
        <taxon>Bacillati</taxon>
        <taxon>Actinomycetota</taxon>
        <taxon>Actinomycetes</taxon>
        <taxon>Kitasatosporales</taxon>
        <taxon>Streptomycetaceae</taxon>
        <taxon>Streptomyces</taxon>
    </lineage>
</organism>
<protein>
    <submittedName>
        <fullName evidence="3">Uncharacterized protein</fullName>
    </submittedName>
</protein>
<reference evidence="3 4" key="1">
    <citation type="submission" date="2020-12" db="EMBL/GenBank/DDBJ databases">
        <title>Identification and biosynthesis of polyene macrolides produced by Streptomyces alfalfae Men-myco-93-63.</title>
        <authorList>
            <person name="Liu D."/>
            <person name="Li Y."/>
            <person name="Liu L."/>
            <person name="Han X."/>
            <person name="Shen F."/>
        </authorList>
    </citation>
    <scope>NUCLEOTIDE SEQUENCE [LARGE SCALE GENOMIC DNA]</scope>
    <source>
        <strain evidence="3 4">Men-myco-93-63</strain>
    </source>
</reference>
<sequence>MWYAQNSARRTHQLVGDAVVFLWTALWATAAVVSYRLTCLLAVPRALREHRSPFPLIGGSVDSAVRQVADAADGLHPVLVRVGVTVGALALFVVPVGVLLAVWLPRRLRWVRRAGAARDLAASEDGRDLLALRSLLRPLDELAVTASEIPGSTVGSLAGGWRQGDPEILDALADAELDRLGLLPPPSGGQEPASGEPAGQVGVIAPARPGDDRAPDPRGVG</sequence>
<evidence type="ECO:0000313" key="4">
    <source>
        <dbReference type="Proteomes" id="UP000596130"/>
    </source>
</evidence>
<proteinExistence type="predicted"/>
<dbReference type="RefSeq" id="WP_198502600.1">
    <property type="nucleotide sequence ID" value="NZ_CP015588.1"/>
</dbReference>
<keyword evidence="2" id="KW-1133">Transmembrane helix</keyword>
<feature type="transmembrane region" description="Helical" evidence="2">
    <location>
        <begin position="20"/>
        <end position="43"/>
    </location>
</feature>
<keyword evidence="2" id="KW-0472">Membrane</keyword>
<keyword evidence="2" id="KW-0812">Transmembrane</keyword>
<dbReference type="Proteomes" id="UP000596130">
    <property type="component" value="Chromosome"/>
</dbReference>
<evidence type="ECO:0000256" key="2">
    <source>
        <dbReference type="SAM" id="Phobius"/>
    </source>
</evidence>
<gene>
    <name evidence="3" type="ORF">I8755_13315</name>
</gene>